<dbReference type="PROSITE" id="PS51470">
    <property type="entry name" value="FG_GAP"/>
    <property type="match status" value="3"/>
</dbReference>
<dbReference type="Gene3D" id="2.130.10.130">
    <property type="entry name" value="Integrin alpha, N-terminal"/>
    <property type="match status" value="3"/>
</dbReference>
<comment type="caution">
    <text evidence="5">The sequence shown here is derived from an EMBL/GenBank/DDBJ whole genome shotgun (WGS) entry which is preliminary data.</text>
</comment>
<organism evidence="5 6">
    <name type="scientific">Spirilliplanes yamanashiensis</name>
    <dbReference type="NCBI Taxonomy" id="42233"/>
    <lineage>
        <taxon>Bacteria</taxon>
        <taxon>Bacillati</taxon>
        <taxon>Actinomycetota</taxon>
        <taxon>Actinomycetes</taxon>
        <taxon>Micromonosporales</taxon>
        <taxon>Micromonosporaceae</taxon>
        <taxon>Spirilliplanes</taxon>
    </lineage>
</organism>
<dbReference type="EMBL" id="BOOY01000014">
    <property type="protein sequence ID" value="GIJ02699.1"/>
    <property type="molecule type" value="Genomic_DNA"/>
</dbReference>
<dbReference type="InterPro" id="IPR013517">
    <property type="entry name" value="FG-GAP"/>
</dbReference>
<dbReference type="GO" id="GO:0016787">
    <property type="term" value="F:hydrolase activity"/>
    <property type="evidence" value="ECO:0007669"/>
    <property type="project" value="UniProtKB-KW"/>
</dbReference>
<accession>A0A8J4DIU6</accession>
<keyword evidence="6" id="KW-1185">Reference proteome</keyword>
<evidence type="ECO:0000313" key="5">
    <source>
        <dbReference type="EMBL" id="GIJ02699.1"/>
    </source>
</evidence>
<keyword evidence="3" id="KW-0378">Hydrolase</keyword>
<proteinExistence type="predicted"/>
<dbReference type="InterPro" id="IPR028994">
    <property type="entry name" value="Integrin_alpha_N"/>
</dbReference>
<dbReference type="InterPro" id="IPR013519">
    <property type="entry name" value="Int_alpha_beta-p"/>
</dbReference>
<dbReference type="Proteomes" id="UP000652013">
    <property type="component" value="Unassembled WGS sequence"/>
</dbReference>
<evidence type="ECO:0000256" key="4">
    <source>
        <dbReference type="ARBA" id="ARBA00023180"/>
    </source>
</evidence>
<name>A0A8J4DIU6_9ACTN</name>
<evidence type="ECO:0000256" key="3">
    <source>
        <dbReference type="ARBA" id="ARBA00022801"/>
    </source>
</evidence>
<keyword evidence="2" id="KW-0677">Repeat</keyword>
<sequence length="583" mass="59095">MWVSYRGPTLRRHYFTGDSHMRIRHSISAVLTTTFIALLTTATAAAAAPVAPSFDGDDLRRVEGGARAAAASLPGYDEIVRDGVTLLHRREPVAATPRTGTGVTRSDLDGDGLDDIAAFADTGVVVRYSSAAHRDYLITEIPGGTGCVCFGTEIVAGNFDGDRYDDLAVADMDEVDLKALGYHAGAVWIFPGGPGGLQVDRVQHVNLSSAGVPGASADGDWFGAALSSGDITGDGRDELAIGIPGKQIGSARGAGAVVVLKGSATGIVTTGAQWTSQNSGGVPGSAETNDAFGSAVAIGKVNKDKHAELIVGAFTENEGDLNNGSGTVVQFWGAAGGFATSKVTSVSGEAATAAFNREGTYLWMFGMSLGVTDTNRDGYGEVVVGVPGAQVGSGWDLQPGAVVTLKGNATGLTAKGLRVASQDTLGVGDSTENEDWFGDSVSVGDVTNDGYGDILVGVPGEDVGKVADAGAVVLLKGSKDGMVGAGSQTIGQNTAGAPDGAESGDRFGAAVSLLNLNGVGGFDAVIGTPEETRDTADRDFTVGSVTTFGGGPGGFSTGYVKYGTDVGHEGLLVSRYGFFVNGL</sequence>
<evidence type="ECO:0000256" key="1">
    <source>
        <dbReference type="ARBA" id="ARBA00022729"/>
    </source>
</evidence>
<protein>
    <recommendedName>
        <fullName evidence="7">FG-GAP repeat protein</fullName>
    </recommendedName>
</protein>
<dbReference type="Pfam" id="PF01839">
    <property type="entry name" value="FG-GAP"/>
    <property type="match status" value="4"/>
</dbReference>
<dbReference type="SMART" id="SM00191">
    <property type="entry name" value="Int_alpha"/>
    <property type="match status" value="6"/>
</dbReference>
<keyword evidence="1" id="KW-0732">Signal</keyword>
<dbReference type="PANTHER" id="PTHR23221:SF7">
    <property type="entry name" value="PHOSPHATIDYLINOSITOL-GLYCAN-SPECIFIC PHOSPHOLIPASE D"/>
    <property type="match status" value="1"/>
</dbReference>
<evidence type="ECO:0000313" key="6">
    <source>
        <dbReference type="Proteomes" id="UP000652013"/>
    </source>
</evidence>
<keyword evidence="4" id="KW-0325">Glycoprotein</keyword>
<gene>
    <name evidence="5" type="ORF">Sya03_20510</name>
</gene>
<reference evidence="5" key="1">
    <citation type="submission" date="2021-01" db="EMBL/GenBank/DDBJ databases">
        <title>Whole genome shotgun sequence of Spirilliplanes yamanashiensis NBRC 15828.</title>
        <authorList>
            <person name="Komaki H."/>
            <person name="Tamura T."/>
        </authorList>
    </citation>
    <scope>NUCLEOTIDE SEQUENCE</scope>
    <source>
        <strain evidence="5">NBRC 15828</strain>
    </source>
</reference>
<evidence type="ECO:0008006" key="7">
    <source>
        <dbReference type="Google" id="ProtNLM"/>
    </source>
</evidence>
<dbReference type="PANTHER" id="PTHR23221">
    <property type="entry name" value="GLYCOSYLPHOSPHATIDYLINOSITOL PHOSPHOLIPASE D"/>
    <property type="match status" value="1"/>
</dbReference>
<evidence type="ECO:0000256" key="2">
    <source>
        <dbReference type="ARBA" id="ARBA00022737"/>
    </source>
</evidence>
<dbReference type="SUPFAM" id="SSF69318">
    <property type="entry name" value="Integrin alpha N-terminal domain"/>
    <property type="match status" value="2"/>
</dbReference>
<dbReference type="AlphaFoldDB" id="A0A8J4DIU6"/>